<dbReference type="Proteomes" id="UP001597413">
    <property type="component" value="Unassembled WGS sequence"/>
</dbReference>
<reference evidence="2" key="1">
    <citation type="journal article" date="2019" name="Int. J. Syst. Evol. Microbiol.">
        <title>The Global Catalogue of Microorganisms (GCM) 10K type strain sequencing project: providing services to taxonomists for standard genome sequencing and annotation.</title>
        <authorList>
            <consortium name="The Broad Institute Genomics Platform"/>
            <consortium name="The Broad Institute Genome Sequencing Center for Infectious Disease"/>
            <person name="Wu L."/>
            <person name="Ma J."/>
        </authorList>
    </citation>
    <scope>NUCLEOTIDE SEQUENCE [LARGE SCALE GENOMIC DNA]</scope>
    <source>
        <strain evidence="2">CCUG 55131</strain>
    </source>
</reference>
<gene>
    <name evidence="1" type="ORF">ACFSM0_17720</name>
</gene>
<evidence type="ECO:0008006" key="3">
    <source>
        <dbReference type="Google" id="ProtNLM"/>
    </source>
</evidence>
<proteinExistence type="predicted"/>
<accession>A0ABW5AF42</accession>
<organism evidence="1 2">
    <name type="scientific">Rhodobacter lacus</name>
    <dbReference type="NCBI Taxonomy" id="1641972"/>
    <lineage>
        <taxon>Bacteria</taxon>
        <taxon>Pseudomonadati</taxon>
        <taxon>Pseudomonadota</taxon>
        <taxon>Alphaproteobacteria</taxon>
        <taxon>Rhodobacterales</taxon>
        <taxon>Rhodobacter group</taxon>
        <taxon>Rhodobacter</taxon>
    </lineage>
</organism>
<dbReference type="EMBL" id="JBHUIX010000027">
    <property type="protein sequence ID" value="MFD2175933.1"/>
    <property type="molecule type" value="Genomic_DNA"/>
</dbReference>
<name>A0ABW5AF42_9RHOB</name>
<comment type="caution">
    <text evidence="1">The sequence shown here is derived from an EMBL/GenBank/DDBJ whole genome shotgun (WGS) entry which is preliminary data.</text>
</comment>
<sequence>MESALAARLAAAPEEGIAPVHFVWIVAKDRASGTPSPMGIWSGDEDLTVTVALPDGTTASRAYLGGLGLEVEGLQYVADLTDNPVTVTLSQIAPAAQALVRGLDVRLAPVEVHATTMTGGALTSAPQLQWVGIVDEGPISTPAAGGAGGIALSIRSEIMTQLGQVNPAKSSDVHQKRRAAGDRFSEYAAVIGERKMQWYKR</sequence>
<keyword evidence="2" id="KW-1185">Reference proteome</keyword>
<protein>
    <recommendedName>
        <fullName evidence="3">DUF2163 domain-containing protein</fullName>
    </recommendedName>
</protein>
<evidence type="ECO:0000313" key="2">
    <source>
        <dbReference type="Proteomes" id="UP001597413"/>
    </source>
</evidence>
<evidence type="ECO:0000313" key="1">
    <source>
        <dbReference type="EMBL" id="MFD2175933.1"/>
    </source>
</evidence>